<evidence type="ECO:0000256" key="6">
    <source>
        <dbReference type="ARBA" id="ARBA00022777"/>
    </source>
</evidence>
<feature type="domain" description="Aspartate/glutamate/uridylate kinase" evidence="9">
    <location>
        <begin position="12"/>
        <end position="295"/>
    </location>
</feature>
<dbReference type="UniPathway" id="UPA00996">
    <property type="reaction ID" value="UER00366"/>
</dbReference>
<keyword evidence="4" id="KW-0056">Arginine metabolism</keyword>
<dbReference type="FunFam" id="3.40.1160.10:FF:000007">
    <property type="entry name" value="Carbamate kinase"/>
    <property type="match status" value="1"/>
</dbReference>
<comment type="caution">
    <text evidence="10">The sequence shown here is derived from an EMBL/GenBank/DDBJ whole genome shotgun (WGS) entry which is preliminary data.</text>
</comment>
<dbReference type="eggNOG" id="COG0549">
    <property type="taxonomic scope" value="Bacteria"/>
</dbReference>
<dbReference type="EMBL" id="ADLO01000027">
    <property type="protein sequence ID" value="KGF56835.1"/>
    <property type="molecule type" value="Genomic_DNA"/>
</dbReference>
<evidence type="ECO:0000256" key="2">
    <source>
        <dbReference type="ARBA" id="ARBA00011066"/>
    </source>
</evidence>
<evidence type="ECO:0000313" key="11">
    <source>
        <dbReference type="Proteomes" id="UP000029585"/>
    </source>
</evidence>
<keyword evidence="11" id="KW-1185">Reference proteome</keyword>
<evidence type="ECO:0000256" key="4">
    <source>
        <dbReference type="ARBA" id="ARBA00022503"/>
    </source>
</evidence>
<dbReference type="InterPro" id="IPR003964">
    <property type="entry name" value="Carb_kinase"/>
</dbReference>
<feature type="non-terminal residue" evidence="10">
    <location>
        <position position="1"/>
    </location>
</feature>
<evidence type="ECO:0000256" key="7">
    <source>
        <dbReference type="ARBA" id="ARBA00048467"/>
    </source>
</evidence>
<evidence type="ECO:0000259" key="9">
    <source>
        <dbReference type="Pfam" id="PF00696"/>
    </source>
</evidence>
<name>A0A096BCL9_FLAPL</name>
<dbReference type="NCBIfam" id="NF009007">
    <property type="entry name" value="PRK12352.1"/>
    <property type="match status" value="1"/>
</dbReference>
<dbReference type="CDD" id="cd04235">
    <property type="entry name" value="AAK_CK"/>
    <property type="match status" value="1"/>
</dbReference>
<dbReference type="PANTHER" id="PTHR30409:SF1">
    <property type="entry name" value="CARBAMATE KINASE-RELATED"/>
    <property type="match status" value="1"/>
</dbReference>
<dbReference type="GO" id="GO:0008804">
    <property type="term" value="F:carbamate kinase activity"/>
    <property type="evidence" value="ECO:0007669"/>
    <property type="project" value="UniProtKB-UniRule"/>
</dbReference>
<comment type="pathway">
    <text evidence="1">Metabolic intermediate metabolism; carbamoyl phosphate degradation; CO(2) and NH(3) from carbamoyl phosphate: step 1/1.</text>
</comment>
<organism evidence="10 11">
    <name type="scientific">Flavonifractor plautii 1_3_50AFAA</name>
    <dbReference type="NCBI Taxonomy" id="742738"/>
    <lineage>
        <taxon>Bacteria</taxon>
        <taxon>Bacillati</taxon>
        <taxon>Bacillota</taxon>
        <taxon>Clostridia</taxon>
        <taxon>Eubacteriales</taxon>
        <taxon>Oscillospiraceae</taxon>
        <taxon>Flavonifractor</taxon>
    </lineage>
</organism>
<protein>
    <recommendedName>
        <fullName evidence="3 8">Carbamate kinase</fullName>
        <ecNumber evidence="3 8">2.7.2.2</ecNumber>
    </recommendedName>
</protein>
<comment type="similarity">
    <text evidence="2">Belongs to the carbamate kinase family.</text>
</comment>
<accession>A0A096BCL9</accession>
<comment type="catalytic activity">
    <reaction evidence="7">
        <text>hydrogencarbonate + NH4(+) + ATP = carbamoyl phosphate + ADP + H2O + H(+)</text>
        <dbReference type="Rhea" id="RHEA:10152"/>
        <dbReference type="ChEBI" id="CHEBI:15377"/>
        <dbReference type="ChEBI" id="CHEBI:15378"/>
        <dbReference type="ChEBI" id="CHEBI:17544"/>
        <dbReference type="ChEBI" id="CHEBI:28938"/>
        <dbReference type="ChEBI" id="CHEBI:30616"/>
        <dbReference type="ChEBI" id="CHEBI:58228"/>
        <dbReference type="ChEBI" id="CHEBI:456216"/>
        <dbReference type="EC" id="2.7.2.2"/>
    </reaction>
</comment>
<evidence type="ECO:0000256" key="8">
    <source>
        <dbReference type="NCBIfam" id="TIGR00746"/>
    </source>
</evidence>
<evidence type="ECO:0000256" key="1">
    <source>
        <dbReference type="ARBA" id="ARBA00005118"/>
    </source>
</evidence>
<gene>
    <name evidence="10" type="ORF">HMPREF9460_00734</name>
</gene>
<dbReference type="PANTHER" id="PTHR30409">
    <property type="entry name" value="CARBAMATE KINASE"/>
    <property type="match status" value="1"/>
</dbReference>
<dbReference type="AlphaFoldDB" id="A0A096BCL9"/>
<keyword evidence="6 10" id="KW-0418">Kinase</keyword>
<proteinExistence type="inferred from homology"/>
<dbReference type="GO" id="GO:0005829">
    <property type="term" value="C:cytosol"/>
    <property type="evidence" value="ECO:0007669"/>
    <property type="project" value="TreeGrafter"/>
</dbReference>
<keyword evidence="5" id="KW-0808">Transferase</keyword>
<dbReference type="Gene3D" id="3.40.1160.10">
    <property type="entry name" value="Acetylglutamate kinase-like"/>
    <property type="match status" value="1"/>
</dbReference>
<dbReference type="PRINTS" id="PR01469">
    <property type="entry name" value="CARBMTKINASE"/>
</dbReference>
<evidence type="ECO:0000256" key="5">
    <source>
        <dbReference type="ARBA" id="ARBA00022679"/>
    </source>
</evidence>
<dbReference type="NCBIfam" id="TIGR00746">
    <property type="entry name" value="arcC"/>
    <property type="match status" value="1"/>
</dbReference>
<dbReference type="GO" id="GO:0019546">
    <property type="term" value="P:L-arginine deiminase pathway"/>
    <property type="evidence" value="ECO:0007669"/>
    <property type="project" value="TreeGrafter"/>
</dbReference>
<dbReference type="PATRIC" id="fig|742738.3.peg.765"/>
<dbReference type="EC" id="2.7.2.2" evidence="3 8"/>
<dbReference type="Proteomes" id="UP000029585">
    <property type="component" value="Unassembled WGS sequence"/>
</dbReference>
<dbReference type="InterPro" id="IPR001048">
    <property type="entry name" value="Asp/Glu/Uridylate_kinase"/>
</dbReference>
<dbReference type="HOGENOM" id="CLU_076278_0_0_9"/>
<dbReference type="SUPFAM" id="SSF53633">
    <property type="entry name" value="Carbamate kinase-like"/>
    <property type="match status" value="1"/>
</dbReference>
<dbReference type="InterPro" id="IPR036393">
    <property type="entry name" value="AceGlu_kinase-like_sf"/>
</dbReference>
<reference evidence="10 11" key="1">
    <citation type="submission" date="2011-08" db="EMBL/GenBank/DDBJ databases">
        <title>The Genome Sequence of Clostridium orbiscindens 1_3_50AFAA.</title>
        <authorList>
            <consortium name="The Broad Institute Genome Sequencing Platform"/>
            <person name="Earl A."/>
            <person name="Ward D."/>
            <person name="Feldgarden M."/>
            <person name="Gevers D."/>
            <person name="Daigneault M."/>
            <person name="Strauss J."/>
            <person name="Allen-Vercoe E."/>
            <person name="Young S.K."/>
            <person name="Zeng Q."/>
            <person name="Gargeya S."/>
            <person name="Fitzgerald M."/>
            <person name="Haas B."/>
            <person name="Abouelleil A."/>
            <person name="Alvarado L."/>
            <person name="Arachchi H.M."/>
            <person name="Berlin A."/>
            <person name="Brown A."/>
            <person name="Chapman S.B."/>
            <person name="Chen Z."/>
            <person name="Dunbar C."/>
            <person name="Freedman E."/>
            <person name="Gearin G."/>
            <person name="Gellesch M."/>
            <person name="Goldberg J."/>
            <person name="Griggs A."/>
            <person name="Gujja S."/>
            <person name="Heiman D."/>
            <person name="Howarth C."/>
            <person name="Larson L."/>
            <person name="Lui A."/>
            <person name="MacDonald P.J.P."/>
            <person name="Montmayeur A."/>
            <person name="Murphy C."/>
            <person name="Neiman D."/>
            <person name="Pearson M."/>
            <person name="Priest M."/>
            <person name="Roberts A."/>
            <person name="Saif S."/>
            <person name="Shea T."/>
            <person name="Shenoy N."/>
            <person name="Sisk P."/>
            <person name="Stolte C."/>
            <person name="Sykes S."/>
            <person name="Wortman J."/>
            <person name="Nusbaum C."/>
            <person name="Birren B."/>
        </authorList>
    </citation>
    <scope>NUCLEOTIDE SEQUENCE [LARGE SCALE GENOMIC DNA]</scope>
    <source>
        <strain evidence="10 11">1_3_50AFAA</strain>
    </source>
</reference>
<evidence type="ECO:0000313" key="10">
    <source>
        <dbReference type="EMBL" id="KGF56835.1"/>
    </source>
</evidence>
<sequence length="322" mass="34559">FFILNEVLFMGKRVVIALGGNALGNNLPEQMIAVKQTARAIVDLIEEGHEVIIAHGNGPQVGMIQKAMAELTRSEPEKYIPCPLSVCVAMSQGYIGYDLQNALREELLDRGISKGVATVLTQVEVNRDDPAFQNPTKPIGAFMTKEEADKMVAERGYNVIEDAGRGYRRVVASPKPQSIIEIESIRDMVDAGLVVVACGGGGIPVYKTEGHHLKGAAAVIDKDFASCVLAQQVNADTLIILTAVEKVAINFGKPNQTWLDSLTPAEAKVYMERGHFAPGSMLPKVQAAVEFAESAPGRTALITLLEKAKDGVAGRTGTVIHQ</sequence>
<dbReference type="Pfam" id="PF00696">
    <property type="entry name" value="AA_kinase"/>
    <property type="match status" value="1"/>
</dbReference>
<evidence type="ECO:0000256" key="3">
    <source>
        <dbReference type="ARBA" id="ARBA00013070"/>
    </source>
</evidence>
<dbReference type="PIRSF" id="PIRSF000723">
    <property type="entry name" value="Carbamate_kin"/>
    <property type="match status" value="1"/>
</dbReference>